<evidence type="ECO:0000256" key="3">
    <source>
        <dbReference type="SAM" id="SignalP"/>
    </source>
</evidence>
<dbReference type="PANTHER" id="PTHR35527:SF2">
    <property type="entry name" value="HYDROLASE"/>
    <property type="match status" value="1"/>
</dbReference>
<dbReference type="SUPFAM" id="SSF56235">
    <property type="entry name" value="N-terminal nucleophile aminohydrolases (Ntn hydrolases)"/>
    <property type="match status" value="1"/>
</dbReference>
<organism evidence="5 6">
    <name type="scientific">Bordetella genomosp. 12</name>
    <dbReference type="NCBI Taxonomy" id="463035"/>
    <lineage>
        <taxon>Bacteria</taxon>
        <taxon>Pseudomonadati</taxon>
        <taxon>Pseudomonadota</taxon>
        <taxon>Betaproteobacteria</taxon>
        <taxon>Burkholderiales</taxon>
        <taxon>Alcaligenaceae</taxon>
        <taxon>Bordetella</taxon>
    </lineage>
</organism>
<dbReference type="InterPro" id="IPR029055">
    <property type="entry name" value="Ntn_hydrolases_N"/>
</dbReference>
<dbReference type="PROSITE" id="PS51257">
    <property type="entry name" value="PROKAR_LIPOPROTEIN"/>
    <property type="match status" value="1"/>
</dbReference>
<protein>
    <submittedName>
        <fullName evidence="5">Linear amide C-N hydrolase</fullName>
    </submittedName>
</protein>
<name>A0A261VMV0_9BORD</name>
<dbReference type="Proteomes" id="UP000216429">
    <property type="component" value="Unassembled WGS sequence"/>
</dbReference>
<evidence type="ECO:0000256" key="1">
    <source>
        <dbReference type="ARBA" id="ARBA00006625"/>
    </source>
</evidence>
<dbReference type="EMBL" id="NEVU01000002">
    <property type="protein sequence ID" value="OZI74533.1"/>
    <property type="molecule type" value="Genomic_DNA"/>
</dbReference>
<reference evidence="6" key="1">
    <citation type="submission" date="2017-05" db="EMBL/GenBank/DDBJ databases">
        <title>Complete and WGS of Bordetella genogroups.</title>
        <authorList>
            <person name="Spilker T."/>
            <person name="Lipuma J."/>
        </authorList>
    </citation>
    <scope>NUCLEOTIDE SEQUENCE [LARGE SCALE GENOMIC DNA]</scope>
    <source>
        <strain evidence="6">AU6712</strain>
    </source>
</reference>
<feature type="domain" description="Choloylglycine hydrolase/NAAA C-terminal" evidence="4">
    <location>
        <begin position="27"/>
        <end position="302"/>
    </location>
</feature>
<keyword evidence="3" id="KW-0732">Signal</keyword>
<dbReference type="Gene3D" id="3.60.60.10">
    <property type="entry name" value="Penicillin V Acylase, Chain A"/>
    <property type="match status" value="1"/>
</dbReference>
<comment type="similarity">
    <text evidence="1">Belongs to the peptidase C59 family.</text>
</comment>
<dbReference type="Pfam" id="PF02275">
    <property type="entry name" value="CBAH"/>
    <property type="match status" value="1"/>
</dbReference>
<keyword evidence="2 5" id="KW-0378">Hydrolase</keyword>
<sequence>MNLKATLQRTVVATALAMLVPSLGQACTSLLYTDGKGASYAGRTLELAMELPYQVAYFPVSTSFGSKADNHHVLDFKTKNAFVSIGVPDPVNGQFKALQGVNDKGLTFSLLAFPNADGPANAASQTTAVLAAIDLGTWTLSQFNTVAEVKAALEKQPVLVTSLLPKGQLKTPFHYALHDASGKSIVIEYSGGAQHVYDNPVGVMTNGPTFPWHMTNLDNYSFLSNKDQSSWQINGKTFQQPDTGIATAGLPASNTSVGRFVRAVYYSHFAEKVDSPDKALLTLAHIMNNFDRPRGITVDKSETQSIAGIPVPPVAGEPGYSSEYTSWTTLTDLNKHQMLVRTYANMNYVRFDLNTLAQSKAVKQVPLASISADVTDGSKVLLAAK</sequence>
<feature type="signal peptide" evidence="3">
    <location>
        <begin position="1"/>
        <end position="26"/>
    </location>
</feature>
<feature type="chain" id="PRO_5012514883" evidence="3">
    <location>
        <begin position="27"/>
        <end position="385"/>
    </location>
</feature>
<proteinExistence type="inferred from homology"/>
<comment type="caution">
    <text evidence="5">The sequence shown here is derived from an EMBL/GenBank/DDBJ whole genome shotgun (WGS) entry which is preliminary data.</text>
</comment>
<gene>
    <name evidence="5" type="ORF">CAL22_08715</name>
</gene>
<dbReference type="PANTHER" id="PTHR35527">
    <property type="entry name" value="CHOLOYLGLYCINE HYDROLASE"/>
    <property type="match status" value="1"/>
</dbReference>
<dbReference type="RefSeq" id="WP_094812281.1">
    <property type="nucleotide sequence ID" value="NZ_NEVU01000002.1"/>
</dbReference>
<dbReference type="InterPro" id="IPR029132">
    <property type="entry name" value="CBAH/NAAA_C"/>
</dbReference>
<evidence type="ECO:0000259" key="4">
    <source>
        <dbReference type="Pfam" id="PF02275"/>
    </source>
</evidence>
<dbReference type="GO" id="GO:0016787">
    <property type="term" value="F:hydrolase activity"/>
    <property type="evidence" value="ECO:0007669"/>
    <property type="project" value="UniProtKB-KW"/>
</dbReference>
<keyword evidence="6" id="KW-1185">Reference proteome</keyword>
<evidence type="ECO:0000313" key="5">
    <source>
        <dbReference type="EMBL" id="OZI74533.1"/>
    </source>
</evidence>
<evidence type="ECO:0000256" key="2">
    <source>
        <dbReference type="ARBA" id="ARBA00022801"/>
    </source>
</evidence>
<dbReference type="OrthoDB" id="9794717at2"/>
<dbReference type="AlphaFoldDB" id="A0A261VMV0"/>
<accession>A0A261VMV0</accession>
<dbReference type="InterPro" id="IPR052193">
    <property type="entry name" value="Peptidase_C59"/>
</dbReference>
<evidence type="ECO:0000313" key="6">
    <source>
        <dbReference type="Proteomes" id="UP000216429"/>
    </source>
</evidence>